<keyword evidence="2 3" id="KW-0560">Oxidoreductase</keyword>
<dbReference type="InterPro" id="IPR016162">
    <property type="entry name" value="Ald_DH_N"/>
</dbReference>
<comment type="similarity">
    <text evidence="1 3">Belongs to the aldehyde dehydrogenase family.</text>
</comment>
<dbReference type="PIRSF" id="PIRSF036492">
    <property type="entry name" value="ALDH"/>
    <property type="match status" value="1"/>
</dbReference>
<feature type="active site" evidence="4">
    <location>
        <position position="213"/>
    </location>
</feature>
<sequence length="470" mass="51536">MTSYPHIDDIYSRLRTTYNDGITFPLEYRRKQLRQLALLVQENSEELCAVLQADLGKPKLEVILTELLPIVSSCKTAIEKLDEWATPEKPEVLDWRKSFDISIHPVPRGVVLNISPWNYPIVISLNPLVGAIAAGCPAVIKPSEVSANAADALARLLPKYLDPQAYAVVTGAVLETTYLLSLKWDFILFTGGCAIGKIVASAAAKNTTPCALELGGTSPVVVADDADIDLAAKRILWGKKQNSGQLCVSPNHVFIPRHLQDRFVASIRSNYSTYFPSGTVSTPDMSKIINGSHHKRVLNLLASSKGEKILGGGHNEVNIELTVLKDVPADDSLTKEEIFGPILPIVPVESVDEAYDIIRERRAPSPLVTYLFTNQQELREKFLRGVRCGSLVQNDCVQQLGVPELPFGGVGDSGYGAYNGKDSFDMFTHRKSVLNVPSEVEPMLEPRYPPYTPSSLSIFEGMLSAPLPEL</sequence>
<evidence type="ECO:0000256" key="4">
    <source>
        <dbReference type="PIRSR" id="PIRSR036492-1"/>
    </source>
</evidence>
<dbReference type="PANTHER" id="PTHR43570">
    <property type="entry name" value="ALDEHYDE DEHYDROGENASE"/>
    <property type="match status" value="1"/>
</dbReference>
<dbReference type="FunFam" id="3.40.605.10:FF:000004">
    <property type="entry name" value="Aldehyde dehydrogenase"/>
    <property type="match status" value="1"/>
</dbReference>
<feature type="domain" description="Aldehyde dehydrogenase" evidence="5">
    <location>
        <begin position="24"/>
        <end position="433"/>
    </location>
</feature>
<organism evidence="6 7">
    <name type="scientific">Thelephora terrestris</name>
    <dbReference type="NCBI Taxonomy" id="56493"/>
    <lineage>
        <taxon>Eukaryota</taxon>
        <taxon>Fungi</taxon>
        <taxon>Dikarya</taxon>
        <taxon>Basidiomycota</taxon>
        <taxon>Agaricomycotina</taxon>
        <taxon>Agaricomycetes</taxon>
        <taxon>Thelephorales</taxon>
        <taxon>Thelephoraceae</taxon>
        <taxon>Thelephora</taxon>
    </lineage>
</organism>
<dbReference type="GO" id="GO:0004029">
    <property type="term" value="F:aldehyde dehydrogenase (NAD+) activity"/>
    <property type="evidence" value="ECO:0007669"/>
    <property type="project" value="TreeGrafter"/>
</dbReference>
<feature type="active site" evidence="4">
    <location>
        <position position="247"/>
    </location>
</feature>
<name>A0A9P6HIG9_9AGAM</name>
<reference evidence="6" key="2">
    <citation type="submission" date="2020-11" db="EMBL/GenBank/DDBJ databases">
        <authorList>
            <consortium name="DOE Joint Genome Institute"/>
            <person name="Kuo A."/>
            <person name="Miyauchi S."/>
            <person name="Kiss E."/>
            <person name="Drula E."/>
            <person name="Kohler A."/>
            <person name="Sanchez-Garcia M."/>
            <person name="Andreopoulos B."/>
            <person name="Barry K.W."/>
            <person name="Bonito G."/>
            <person name="Buee M."/>
            <person name="Carver A."/>
            <person name="Chen C."/>
            <person name="Cichocki N."/>
            <person name="Clum A."/>
            <person name="Culley D."/>
            <person name="Crous P.W."/>
            <person name="Fauchery L."/>
            <person name="Girlanda M."/>
            <person name="Hayes R."/>
            <person name="Keri Z."/>
            <person name="Labutti K."/>
            <person name="Lipzen A."/>
            <person name="Lombard V."/>
            <person name="Magnuson J."/>
            <person name="Maillard F."/>
            <person name="Morin E."/>
            <person name="Murat C."/>
            <person name="Nolan M."/>
            <person name="Ohm R."/>
            <person name="Pangilinan J."/>
            <person name="Pereira M."/>
            <person name="Perotto S."/>
            <person name="Peter M."/>
            <person name="Riley R."/>
            <person name="Sitrit Y."/>
            <person name="Stielow B."/>
            <person name="Szollosi G."/>
            <person name="Zifcakova L."/>
            <person name="Stursova M."/>
            <person name="Spatafora J.W."/>
            <person name="Tedersoo L."/>
            <person name="Vaario L.-M."/>
            <person name="Yamada A."/>
            <person name="Yan M."/>
            <person name="Wang P."/>
            <person name="Xu J."/>
            <person name="Bruns T."/>
            <person name="Baldrian P."/>
            <person name="Vilgalys R."/>
            <person name="Henrissat B."/>
            <person name="Grigoriev I.V."/>
            <person name="Hibbett D."/>
            <person name="Nagy L.G."/>
            <person name="Martin F.M."/>
        </authorList>
    </citation>
    <scope>NUCLEOTIDE SEQUENCE</scope>
    <source>
        <strain evidence="6">UH-Tt-Lm1</strain>
    </source>
</reference>
<reference evidence="6" key="1">
    <citation type="journal article" date="2020" name="Nat. Commun.">
        <title>Large-scale genome sequencing of mycorrhizal fungi provides insights into the early evolution of symbiotic traits.</title>
        <authorList>
            <person name="Miyauchi S."/>
            <person name="Kiss E."/>
            <person name="Kuo A."/>
            <person name="Drula E."/>
            <person name="Kohler A."/>
            <person name="Sanchez-Garcia M."/>
            <person name="Morin E."/>
            <person name="Andreopoulos B."/>
            <person name="Barry K.W."/>
            <person name="Bonito G."/>
            <person name="Buee M."/>
            <person name="Carver A."/>
            <person name="Chen C."/>
            <person name="Cichocki N."/>
            <person name="Clum A."/>
            <person name="Culley D."/>
            <person name="Crous P.W."/>
            <person name="Fauchery L."/>
            <person name="Girlanda M."/>
            <person name="Hayes R.D."/>
            <person name="Keri Z."/>
            <person name="LaButti K."/>
            <person name="Lipzen A."/>
            <person name="Lombard V."/>
            <person name="Magnuson J."/>
            <person name="Maillard F."/>
            <person name="Murat C."/>
            <person name="Nolan M."/>
            <person name="Ohm R.A."/>
            <person name="Pangilinan J."/>
            <person name="Pereira M.F."/>
            <person name="Perotto S."/>
            <person name="Peter M."/>
            <person name="Pfister S."/>
            <person name="Riley R."/>
            <person name="Sitrit Y."/>
            <person name="Stielow J.B."/>
            <person name="Szollosi G."/>
            <person name="Zifcakova L."/>
            <person name="Stursova M."/>
            <person name="Spatafora J.W."/>
            <person name="Tedersoo L."/>
            <person name="Vaario L.M."/>
            <person name="Yamada A."/>
            <person name="Yan M."/>
            <person name="Wang P."/>
            <person name="Xu J."/>
            <person name="Bruns T."/>
            <person name="Baldrian P."/>
            <person name="Vilgalys R."/>
            <person name="Dunand C."/>
            <person name="Henrissat B."/>
            <person name="Grigoriev I.V."/>
            <person name="Hibbett D."/>
            <person name="Nagy L.G."/>
            <person name="Martin F.M."/>
        </authorList>
    </citation>
    <scope>NUCLEOTIDE SEQUENCE</scope>
    <source>
        <strain evidence="6">UH-Tt-Lm1</strain>
    </source>
</reference>
<dbReference type="GO" id="GO:0006081">
    <property type="term" value="P:aldehyde metabolic process"/>
    <property type="evidence" value="ECO:0007669"/>
    <property type="project" value="InterPro"/>
</dbReference>
<evidence type="ECO:0000256" key="3">
    <source>
        <dbReference type="PIRNR" id="PIRNR036492"/>
    </source>
</evidence>
<evidence type="ECO:0000256" key="1">
    <source>
        <dbReference type="ARBA" id="ARBA00009986"/>
    </source>
</evidence>
<accession>A0A9P6HIG9</accession>
<dbReference type="OrthoDB" id="440325at2759"/>
<comment type="caution">
    <text evidence="6">The sequence shown here is derived from an EMBL/GenBank/DDBJ whole genome shotgun (WGS) entry which is preliminary data.</text>
</comment>
<evidence type="ECO:0000313" key="7">
    <source>
        <dbReference type="Proteomes" id="UP000736335"/>
    </source>
</evidence>
<dbReference type="PANTHER" id="PTHR43570:SF16">
    <property type="entry name" value="ALDEHYDE DEHYDROGENASE TYPE III, ISOFORM Q"/>
    <property type="match status" value="1"/>
</dbReference>
<protein>
    <recommendedName>
        <fullName evidence="3">Aldehyde dehydrogenase</fullName>
    </recommendedName>
</protein>
<dbReference type="SUPFAM" id="SSF53720">
    <property type="entry name" value="ALDH-like"/>
    <property type="match status" value="1"/>
</dbReference>
<dbReference type="Gene3D" id="3.40.605.10">
    <property type="entry name" value="Aldehyde Dehydrogenase, Chain A, domain 1"/>
    <property type="match status" value="1"/>
</dbReference>
<dbReference type="GO" id="GO:0005737">
    <property type="term" value="C:cytoplasm"/>
    <property type="evidence" value="ECO:0007669"/>
    <property type="project" value="TreeGrafter"/>
</dbReference>
<evidence type="ECO:0000259" key="5">
    <source>
        <dbReference type="Pfam" id="PF00171"/>
    </source>
</evidence>
<evidence type="ECO:0000313" key="6">
    <source>
        <dbReference type="EMBL" id="KAF9786920.1"/>
    </source>
</evidence>
<proteinExistence type="inferred from homology"/>
<gene>
    <name evidence="6" type="ORF">BJ322DRAFT_1107014</name>
</gene>
<dbReference type="AlphaFoldDB" id="A0A9P6HIG9"/>
<dbReference type="InterPro" id="IPR016161">
    <property type="entry name" value="Ald_DH/histidinol_DH"/>
</dbReference>
<dbReference type="InterPro" id="IPR016163">
    <property type="entry name" value="Ald_DH_C"/>
</dbReference>
<evidence type="ECO:0000256" key="2">
    <source>
        <dbReference type="ARBA" id="ARBA00023002"/>
    </source>
</evidence>
<dbReference type="Gene3D" id="3.40.309.10">
    <property type="entry name" value="Aldehyde Dehydrogenase, Chain A, domain 2"/>
    <property type="match status" value="1"/>
</dbReference>
<keyword evidence="7" id="KW-1185">Reference proteome</keyword>
<dbReference type="InterPro" id="IPR012394">
    <property type="entry name" value="Aldehyde_DH_NAD(P)"/>
</dbReference>
<dbReference type="EMBL" id="WIUZ02000005">
    <property type="protein sequence ID" value="KAF9786920.1"/>
    <property type="molecule type" value="Genomic_DNA"/>
</dbReference>
<dbReference type="Pfam" id="PF00171">
    <property type="entry name" value="Aldedh"/>
    <property type="match status" value="1"/>
</dbReference>
<dbReference type="Proteomes" id="UP000736335">
    <property type="component" value="Unassembled WGS sequence"/>
</dbReference>
<dbReference type="InterPro" id="IPR015590">
    <property type="entry name" value="Aldehyde_DH_dom"/>
</dbReference>